<dbReference type="EMBL" id="LJRI01000579">
    <property type="protein sequence ID" value="KPY96185.1"/>
    <property type="molecule type" value="Genomic_DNA"/>
</dbReference>
<gene>
    <name evidence="2" type="ORF">ALO94_100878</name>
</gene>
<feature type="compositionally biased region" description="Polar residues" evidence="1">
    <location>
        <begin position="1"/>
        <end position="10"/>
    </location>
</feature>
<dbReference type="Proteomes" id="UP000050384">
    <property type="component" value="Unassembled WGS sequence"/>
</dbReference>
<name>A0A0Q0I5R6_PSESX</name>
<protein>
    <submittedName>
        <fullName evidence="2">Uncharacterized protein</fullName>
    </submittedName>
</protein>
<reference evidence="2 3" key="1">
    <citation type="submission" date="2015-09" db="EMBL/GenBank/DDBJ databases">
        <title>Genome announcement of multiple Pseudomonas syringae strains.</title>
        <authorList>
            <person name="Thakur S."/>
            <person name="Wang P.W."/>
            <person name="Gong Y."/>
            <person name="Weir B.S."/>
            <person name="Guttman D.S."/>
        </authorList>
    </citation>
    <scope>NUCLEOTIDE SEQUENCE [LARGE SCALE GENOMIC DNA]</scope>
    <source>
        <strain evidence="2 3">ICMP16929</strain>
    </source>
</reference>
<evidence type="ECO:0000313" key="2">
    <source>
        <dbReference type="EMBL" id="KPY96185.1"/>
    </source>
</evidence>
<comment type="caution">
    <text evidence="2">The sequence shown here is derived from an EMBL/GenBank/DDBJ whole genome shotgun (WGS) entry which is preliminary data.</text>
</comment>
<dbReference type="AlphaFoldDB" id="A0A0Q0I5R6"/>
<evidence type="ECO:0000313" key="3">
    <source>
        <dbReference type="Proteomes" id="UP000050384"/>
    </source>
</evidence>
<evidence type="ECO:0000256" key="1">
    <source>
        <dbReference type="SAM" id="MobiDB-lite"/>
    </source>
</evidence>
<sequence>MIDPSWSTPQMALDSPQRDLGQCKQPEVSLGVADTAVLIWIRKPRQTGRRCRDDELFSLAYRPSQELTHERATSSTLCCRQQKRTKKVCRVQARNRSLDHASG</sequence>
<feature type="region of interest" description="Disordered" evidence="1">
    <location>
        <begin position="1"/>
        <end position="21"/>
    </location>
</feature>
<organism evidence="2 3">
    <name type="scientific">Pseudomonas syringae pv. spinaceae</name>
    <dbReference type="NCBI Taxonomy" id="264459"/>
    <lineage>
        <taxon>Bacteria</taxon>
        <taxon>Pseudomonadati</taxon>
        <taxon>Pseudomonadota</taxon>
        <taxon>Gammaproteobacteria</taxon>
        <taxon>Pseudomonadales</taxon>
        <taxon>Pseudomonadaceae</taxon>
        <taxon>Pseudomonas</taxon>
        <taxon>Pseudomonas syringae</taxon>
    </lineage>
</organism>
<proteinExistence type="predicted"/>
<accession>A0A0Q0I5R6</accession>